<reference evidence="8 9" key="1">
    <citation type="submission" date="2022-07" db="EMBL/GenBank/DDBJ databases">
        <title>Genome-wide signatures of adaptation to extreme environments.</title>
        <authorList>
            <person name="Cho C.H."/>
            <person name="Yoon H.S."/>
        </authorList>
    </citation>
    <scope>NUCLEOTIDE SEQUENCE [LARGE SCALE GENOMIC DNA]</scope>
    <source>
        <strain evidence="8 9">DBV 063 E5</strain>
    </source>
</reference>
<dbReference type="CDD" id="cd00111">
    <property type="entry name" value="Trefoil"/>
    <property type="match status" value="1"/>
</dbReference>
<evidence type="ECO:0000313" key="9">
    <source>
        <dbReference type="Proteomes" id="UP001301350"/>
    </source>
</evidence>
<evidence type="ECO:0000256" key="2">
    <source>
        <dbReference type="ARBA" id="ARBA00022525"/>
    </source>
</evidence>
<keyword evidence="9" id="KW-1185">Reference proteome</keyword>
<dbReference type="SMART" id="SM00018">
    <property type="entry name" value="PD"/>
    <property type="match status" value="2"/>
</dbReference>
<feature type="compositionally biased region" description="Low complexity" evidence="5">
    <location>
        <begin position="350"/>
        <end position="386"/>
    </location>
</feature>
<comment type="caution">
    <text evidence="4">Lacks conserved residue(s) required for the propagation of feature annotation.</text>
</comment>
<organism evidence="8 9">
    <name type="scientific">Cyanidium caldarium</name>
    <name type="common">Red alga</name>
    <dbReference type="NCBI Taxonomy" id="2771"/>
    <lineage>
        <taxon>Eukaryota</taxon>
        <taxon>Rhodophyta</taxon>
        <taxon>Bangiophyceae</taxon>
        <taxon>Cyanidiales</taxon>
        <taxon>Cyanidiaceae</taxon>
        <taxon>Cyanidium</taxon>
    </lineage>
</organism>
<dbReference type="PANTHER" id="PTHR13826">
    <property type="entry name" value="INTESTINAL TREFOIL FACTOR-RELATED"/>
    <property type="match status" value="1"/>
</dbReference>
<dbReference type="InterPro" id="IPR017957">
    <property type="entry name" value="P_trefoil_CS"/>
</dbReference>
<evidence type="ECO:0000256" key="1">
    <source>
        <dbReference type="ARBA" id="ARBA00004613"/>
    </source>
</evidence>
<feature type="signal peptide" evidence="6">
    <location>
        <begin position="1"/>
        <end position="20"/>
    </location>
</feature>
<feature type="domain" description="P-type" evidence="7">
    <location>
        <begin position="99"/>
        <end position="144"/>
    </location>
</feature>
<feature type="chain" id="PRO_5043776539" description="P-type domain-containing protein" evidence="6">
    <location>
        <begin position="21"/>
        <end position="413"/>
    </location>
</feature>
<evidence type="ECO:0000256" key="5">
    <source>
        <dbReference type="SAM" id="MobiDB-lite"/>
    </source>
</evidence>
<dbReference type="PANTHER" id="PTHR13826:SF14">
    <property type="entry name" value="TREFOIL FACTOR 2"/>
    <property type="match status" value="1"/>
</dbReference>
<dbReference type="PRINTS" id="PR00680">
    <property type="entry name" value="PTREFOIL"/>
</dbReference>
<dbReference type="InterPro" id="IPR000519">
    <property type="entry name" value="P_trefoil_dom"/>
</dbReference>
<evidence type="ECO:0000256" key="6">
    <source>
        <dbReference type="SAM" id="SignalP"/>
    </source>
</evidence>
<dbReference type="EMBL" id="JANCYW010000007">
    <property type="protein sequence ID" value="KAK4536113.1"/>
    <property type="molecule type" value="Genomic_DNA"/>
</dbReference>
<gene>
    <name evidence="8" type="ORF">CDCA_CDCA07G2138</name>
</gene>
<evidence type="ECO:0000259" key="7">
    <source>
        <dbReference type="PROSITE" id="PS51448"/>
    </source>
</evidence>
<dbReference type="PROSITE" id="PS00025">
    <property type="entry name" value="P_TREFOIL_1"/>
    <property type="match status" value="1"/>
</dbReference>
<comment type="caution">
    <text evidence="8">The sequence shown here is derived from an EMBL/GenBank/DDBJ whole genome shotgun (WGS) entry which is preliminary data.</text>
</comment>
<dbReference type="SUPFAM" id="SSF57492">
    <property type="entry name" value="Trefoil"/>
    <property type="match status" value="2"/>
</dbReference>
<evidence type="ECO:0000313" key="8">
    <source>
        <dbReference type="EMBL" id="KAK4536113.1"/>
    </source>
</evidence>
<dbReference type="Gene3D" id="4.10.110.10">
    <property type="entry name" value="Spasmolytic Protein, domain 1"/>
    <property type="match status" value="2"/>
</dbReference>
<keyword evidence="2" id="KW-0964">Secreted</keyword>
<dbReference type="InterPro" id="IPR044913">
    <property type="entry name" value="P_trefoil_dom_sf"/>
</dbReference>
<feature type="domain" description="P-type" evidence="7">
    <location>
        <begin position="228"/>
        <end position="282"/>
    </location>
</feature>
<protein>
    <recommendedName>
        <fullName evidence="7">P-type domain-containing protein</fullName>
    </recommendedName>
</protein>
<dbReference type="Proteomes" id="UP001301350">
    <property type="component" value="Unassembled WGS sequence"/>
</dbReference>
<evidence type="ECO:0000256" key="3">
    <source>
        <dbReference type="ARBA" id="ARBA00023157"/>
    </source>
</evidence>
<accession>A0AAV9IUY8</accession>
<dbReference type="InterPro" id="IPR017994">
    <property type="entry name" value="P_trefoil_chordata"/>
</dbReference>
<dbReference type="GO" id="GO:0005615">
    <property type="term" value="C:extracellular space"/>
    <property type="evidence" value="ECO:0007669"/>
    <property type="project" value="TreeGrafter"/>
</dbReference>
<keyword evidence="6" id="KW-0732">Signal</keyword>
<comment type="subcellular location">
    <subcellularLocation>
        <location evidence="1">Secreted</location>
    </subcellularLocation>
</comment>
<feature type="disulfide bond" evidence="4">
    <location>
        <begin position="240"/>
        <end position="255"/>
    </location>
</feature>
<sequence length="413" mass="44249">MSIRKFLFLALAVLTALAAAGPSWVRAAPAMAAAVSRQSSSSGGLNATYIGTQCSIYLCGDAGSNQQTCYDYQCCWQTDSQYGFGSTGQGVCVSYTPTSICNISAGDRQSIGYPDITPAECLNSGGCWNPLPPTEVGPWCYAPVGYSPPPQQQLPTVDCDVGNYKVQCYSGWKNMNQQDCMAQGCCWESNPNMGYSDSIIVSQSSVQNTQKQVSWYGNEFGYCYQSLMTCNVTIATRQNCGYPGITEQQCLQQQCCFDPFYLPPVLQQKYNLQTVPWCYYKIPVINYPPGWNATAALGLYGMNKSWYKKYYPKQQPQTYSPFDSQQSSQGVIVSSSSQQSQSQPTQGVIVSSSGSSDSGSSYVSSSGSSSYTSSSSGSGSSVYSSSALTGSEPRPAASPGAEVYPAPAPSTLA</sequence>
<dbReference type="Pfam" id="PF00088">
    <property type="entry name" value="Trefoil"/>
    <property type="match status" value="2"/>
</dbReference>
<feature type="compositionally biased region" description="Low complexity" evidence="5">
    <location>
        <begin position="330"/>
        <end position="343"/>
    </location>
</feature>
<keyword evidence="3 4" id="KW-1015">Disulfide bond</keyword>
<proteinExistence type="predicted"/>
<feature type="disulfide bond" evidence="4">
    <location>
        <begin position="230"/>
        <end position="256"/>
    </location>
</feature>
<dbReference type="PROSITE" id="PS51448">
    <property type="entry name" value="P_TREFOIL_2"/>
    <property type="match status" value="2"/>
</dbReference>
<feature type="disulfide bond" evidence="4">
    <location>
        <begin position="101"/>
        <end position="127"/>
    </location>
</feature>
<name>A0AAV9IUY8_CYACA</name>
<dbReference type="AlphaFoldDB" id="A0AAV9IUY8"/>
<feature type="region of interest" description="Disordered" evidence="5">
    <location>
        <begin position="330"/>
        <end position="413"/>
    </location>
</feature>
<evidence type="ECO:0000256" key="4">
    <source>
        <dbReference type="PROSITE-ProRule" id="PRU00779"/>
    </source>
</evidence>